<dbReference type="InterPro" id="IPR018389">
    <property type="entry name" value="DctP_fam"/>
</dbReference>
<evidence type="ECO:0000256" key="3">
    <source>
        <dbReference type="ARBA" id="ARBA00022764"/>
    </source>
</evidence>
<dbReference type="EMBL" id="VOPL01000006">
    <property type="protein sequence ID" value="TXB67729.1"/>
    <property type="molecule type" value="Genomic_DNA"/>
</dbReference>
<sequence>MNFWKTIAVAAIAGATLCLPARAEDRINAVHFTPTQVGFAQSFLRFVDKVNERGKGIVQIDVRGGPEVIPNTQLGAAQQSGLIDMINNPAGLYLEIVPEGDAFSAATVTPWEARENGGWDAIDQIYQEKGNAKLLAWVDTGVGFHIWTVDEPKLQPDGMLDFNGLVLRASPLYKQFFDSIGAQAVVMPMGDTYTALERGMINGLAYPSIGYKAFGWDKFTRYRVDPGFFGMDVLISMNLDAWNDLTDESKALLTEVAQEFERESSDAIRKEDEETRALLEQEGMQVVEMTGEGRQKFLDAAAKSSWDRMTARDPAHVDQLRDLFN</sequence>
<feature type="chain" id="PRO_5022727777" evidence="4">
    <location>
        <begin position="24"/>
        <end position="325"/>
    </location>
</feature>
<gene>
    <name evidence="5" type="ORF">FQV27_14080</name>
</gene>
<proteinExistence type="predicted"/>
<evidence type="ECO:0000256" key="1">
    <source>
        <dbReference type="ARBA" id="ARBA00004418"/>
    </source>
</evidence>
<evidence type="ECO:0000256" key="4">
    <source>
        <dbReference type="SAM" id="SignalP"/>
    </source>
</evidence>
<feature type="signal peptide" evidence="4">
    <location>
        <begin position="1"/>
        <end position="23"/>
    </location>
</feature>
<dbReference type="GO" id="GO:0042597">
    <property type="term" value="C:periplasmic space"/>
    <property type="evidence" value="ECO:0007669"/>
    <property type="project" value="UniProtKB-SubCell"/>
</dbReference>
<dbReference type="RefSeq" id="WP_147099681.1">
    <property type="nucleotide sequence ID" value="NZ_JBHUFH010000001.1"/>
</dbReference>
<keyword evidence="6" id="KW-1185">Reference proteome</keyword>
<dbReference type="PANTHER" id="PTHR33376:SF5">
    <property type="entry name" value="EXTRACYTOPLASMIC SOLUTE RECEPTOR PROTEIN"/>
    <property type="match status" value="1"/>
</dbReference>
<evidence type="ECO:0000313" key="5">
    <source>
        <dbReference type="EMBL" id="TXB67729.1"/>
    </source>
</evidence>
<protein>
    <submittedName>
        <fullName evidence="5">C4-dicarboxylate ABC transporter substrate-binding protein</fullName>
    </submittedName>
</protein>
<evidence type="ECO:0000256" key="2">
    <source>
        <dbReference type="ARBA" id="ARBA00022729"/>
    </source>
</evidence>
<keyword evidence="2 4" id="KW-0732">Signal</keyword>
<evidence type="ECO:0000313" key="6">
    <source>
        <dbReference type="Proteomes" id="UP000321562"/>
    </source>
</evidence>
<dbReference type="NCBIfam" id="NF037995">
    <property type="entry name" value="TRAP_S1"/>
    <property type="match status" value="1"/>
</dbReference>
<dbReference type="InterPro" id="IPR038404">
    <property type="entry name" value="TRAP_DctP_sf"/>
</dbReference>
<dbReference type="Pfam" id="PF03480">
    <property type="entry name" value="DctP"/>
    <property type="match status" value="1"/>
</dbReference>
<keyword evidence="3" id="KW-0574">Periplasm</keyword>
<comment type="subcellular location">
    <subcellularLocation>
        <location evidence="1">Periplasm</location>
    </subcellularLocation>
</comment>
<dbReference type="OrthoDB" id="6139617at2"/>
<comment type="caution">
    <text evidence="5">The sequence shown here is derived from an EMBL/GenBank/DDBJ whole genome shotgun (WGS) entry which is preliminary data.</text>
</comment>
<accession>A0A5C6S142</accession>
<name>A0A5C6S142_9RHOB</name>
<dbReference type="GO" id="GO:0055085">
    <property type="term" value="P:transmembrane transport"/>
    <property type="evidence" value="ECO:0007669"/>
    <property type="project" value="InterPro"/>
</dbReference>
<reference evidence="5 6" key="1">
    <citation type="submission" date="2019-08" db="EMBL/GenBank/DDBJ databases">
        <authorList>
            <person name="Ye J."/>
        </authorList>
    </citation>
    <scope>NUCLEOTIDE SEQUENCE [LARGE SCALE GENOMIC DNA]</scope>
    <source>
        <strain evidence="5 6">TK008</strain>
    </source>
</reference>
<organism evidence="5 6">
    <name type="scientific">Paracoccus aurantiacus</name>
    <dbReference type="NCBI Taxonomy" id="2599412"/>
    <lineage>
        <taxon>Bacteria</taxon>
        <taxon>Pseudomonadati</taxon>
        <taxon>Pseudomonadota</taxon>
        <taxon>Alphaproteobacteria</taxon>
        <taxon>Rhodobacterales</taxon>
        <taxon>Paracoccaceae</taxon>
        <taxon>Paracoccus</taxon>
    </lineage>
</organism>
<dbReference type="AlphaFoldDB" id="A0A5C6S142"/>
<dbReference type="Gene3D" id="3.40.190.170">
    <property type="entry name" value="Bacterial extracellular solute-binding protein, family 7"/>
    <property type="match status" value="1"/>
</dbReference>
<dbReference type="Proteomes" id="UP000321562">
    <property type="component" value="Unassembled WGS sequence"/>
</dbReference>
<dbReference type="PANTHER" id="PTHR33376">
    <property type="match status" value="1"/>
</dbReference>